<reference evidence="2" key="1">
    <citation type="journal article" date="2019" name="Int. J. Syst. Evol. Microbiol.">
        <title>The Global Catalogue of Microorganisms (GCM) 10K type strain sequencing project: providing services to taxonomists for standard genome sequencing and annotation.</title>
        <authorList>
            <consortium name="The Broad Institute Genomics Platform"/>
            <consortium name="The Broad Institute Genome Sequencing Center for Infectious Disease"/>
            <person name="Wu L."/>
            <person name="Ma J."/>
        </authorList>
    </citation>
    <scope>NUCLEOTIDE SEQUENCE [LARGE SCALE GENOMIC DNA]</scope>
    <source>
        <strain evidence="2">JCM 11650</strain>
    </source>
</reference>
<organism evidence="1 2">
    <name type="scientific">Brachybacterium rhamnosum</name>
    <dbReference type="NCBI Taxonomy" id="173361"/>
    <lineage>
        <taxon>Bacteria</taxon>
        <taxon>Bacillati</taxon>
        <taxon>Actinomycetota</taxon>
        <taxon>Actinomycetes</taxon>
        <taxon>Micrococcales</taxon>
        <taxon>Dermabacteraceae</taxon>
        <taxon>Brachybacterium</taxon>
    </lineage>
</organism>
<keyword evidence="2" id="KW-1185">Reference proteome</keyword>
<accession>A0ABW4Q3E4</accession>
<dbReference type="Proteomes" id="UP001597280">
    <property type="component" value="Unassembled WGS sequence"/>
</dbReference>
<evidence type="ECO:0000313" key="1">
    <source>
        <dbReference type="EMBL" id="MFD1836238.1"/>
    </source>
</evidence>
<comment type="caution">
    <text evidence="1">The sequence shown here is derived from an EMBL/GenBank/DDBJ whole genome shotgun (WGS) entry which is preliminary data.</text>
</comment>
<protein>
    <submittedName>
        <fullName evidence="1">Uncharacterized protein</fullName>
    </submittedName>
</protein>
<gene>
    <name evidence="1" type="ORF">ACFSDA_14300</name>
</gene>
<evidence type="ECO:0000313" key="2">
    <source>
        <dbReference type="Proteomes" id="UP001597280"/>
    </source>
</evidence>
<sequence>MHLDDLEVRYLALGGMVTPGRGAPGGRRPAGPSVPVRVDVIDLARDVEVFAVRYAGLVAGTLRAGSSNTRSTVGALAYVGNNLGTAALEDPTLAVDVEGGAAKLRWRARRLVGEVASAFPVDVDCPECGLMSLWVHPGRGVVKCGVEDCGAEWTVGEIAVPVWSARQM</sequence>
<name>A0ABW4Q3E4_9MICO</name>
<proteinExistence type="predicted"/>
<dbReference type="EMBL" id="JBHUFL010000003">
    <property type="protein sequence ID" value="MFD1836238.1"/>
    <property type="molecule type" value="Genomic_DNA"/>
</dbReference>
<dbReference type="RefSeq" id="WP_343905604.1">
    <property type="nucleotide sequence ID" value="NZ_BAAAIS010000003.1"/>
</dbReference>